<feature type="domain" description="V-SNARE coiled-coil homology" evidence="5">
    <location>
        <begin position="69"/>
        <end position="129"/>
    </location>
</feature>
<dbReference type="GO" id="GO:0008270">
    <property type="term" value="F:zinc ion binding"/>
    <property type="evidence" value="ECO:0007669"/>
    <property type="project" value="UniProtKB-KW"/>
</dbReference>
<feature type="region of interest" description="Disordered" evidence="3">
    <location>
        <begin position="268"/>
        <end position="287"/>
    </location>
</feature>
<dbReference type="PROSITE" id="PS00417">
    <property type="entry name" value="SYNAPTOBREVIN"/>
    <property type="match status" value="1"/>
</dbReference>
<dbReference type="Gene3D" id="3.30.160.60">
    <property type="entry name" value="Classic Zinc Finger"/>
    <property type="match status" value="1"/>
</dbReference>
<gene>
    <name evidence="6" type="ORF">C6P46_005736</name>
</gene>
<feature type="compositionally biased region" description="Pro residues" evidence="3">
    <location>
        <begin position="273"/>
        <end position="283"/>
    </location>
</feature>
<dbReference type="InterPro" id="IPR036236">
    <property type="entry name" value="Znf_C2H2_sf"/>
</dbReference>
<sequence length="1014" mass="108453">MGEWPPVSRALPDDVPKLAYDANSYPSTTDFNDMSDQYDPYIPGSNPNQPGGGPGPAASTGGSGASGSKTQAIQQEIDATVGIMKDNITKVAERGERLDALQDKTDNLAQSAQGFRKGANRVRKKMWWYVVDSKDMKMRVLIAVAIAVLVIVIVGSRARLEHAADWSHQAAFRLSYHDGFLIPPSLIPLHLPLFSFALPPFTIRTTSTTLSSVVGRPAMQSQPFAHSVDQRNAHLDHTPRFFFLPLLTPPLPPAGLFEPCTHSASASAYPAPSRIPLPRPPSSGPHAALVPKERGAGLAATLSLDTRMIGLHVHPDSELAPTRSVSSNPLLMMSGYSPITPVSLKAAFDYDASILSESAMLRIDSLGAYDQGRRASSDDSALDLDFGTNDQQLPALSTGDSCSDAHSPATSWTDDSLARTSPDPPAYDLAPLEWDQFDFAAPLLKDAVECAETGNSAASRPSQQQHGLYPDRSNSILGSGLDQKPLASIKVPATNLTCSASNAPAVVASFPLEAPFGTTTTQSAPGQTMYSSAGAGEMAASPTERAAPFSYAPLETEGLDGHVRGGRHVSSTGLPPAGVYQNSVPAAGTAHVYDQRHYQVAYPHHGPDAGVSSVFHDHTPLYQLADPQIQSAQPHQQQHQPYLQPHQQGYNVGAAQGFVPVQFTTVTGVTYAVALPVATTPQAAAIETPHGTYFFVPSAHSQHLAPTTSAQPPNVPLGMLPTPPPTHEATLPVLPECPSSLPPPPISLNLNAEEEAEPRARAARSKPRSSPRSTKPHTAQAANKTRAASVQHEAPLHDVEKQQDRVGPAKSSSFQLPQGPSAAAIAAENAAKAAALVAALGPAHKIRLPVGQGKRGSTKRKHESPSKKASSRRFTCPHPGCGRGFARNFNMQSHYKSHLGVREYDCLWCNKKFSRRHDRARHCVTVHDAVVDREGTITGPHPVLERNKGKTSIKVEDDVLYREEGDHVDVDAEGDYNSDHHHHHLPDSAGFPGSPEERDPGEHRQSASASPYWG</sequence>
<dbReference type="OrthoDB" id="8117402at2759"/>
<dbReference type="GO" id="GO:0016020">
    <property type="term" value="C:membrane"/>
    <property type="evidence" value="ECO:0007669"/>
    <property type="project" value="InterPro"/>
</dbReference>
<organism evidence="6 7">
    <name type="scientific">Rhodotorula mucilaginosa</name>
    <name type="common">Yeast</name>
    <name type="synonym">Rhodotorula rubra</name>
    <dbReference type="NCBI Taxonomy" id="5537"/>
    <lineage>
        <taxon>Eukaryota</taxon>
        <taxon>Fungi</taxon>
        <taxon>Dikarya</taxon>
        <taxon>Basidiomycota</taxon>
        <taxon>Pucciniomycotina</taxon>
        <taxon>Microbotryomycetes</taxon>
        <taxon>Sporidiobolales</taxon>
        <taxon>Sporidiobolaceae</taxon>
        <taxon>Rhodotorula</taxon>
    </lineage>
</organism>
<dbReference type="InterPro" id="IPR013087">
    <property type="entry name" value="Znf_C2H2_type"/>
</dbReference>
<feature type="compositionally biased region" description="Polar residues" evidence="3">
    <location>
        <begin position="776"/>
        <end position="788"/>
    </location>
</feature>
<accession>A0A9P7B4A5</accession>
<dbReference type="CDD" id="cd15874">
    <property type="entry name" value="R-SNARE_Snc1"/>
    <property type="match status" value="1"/>
</dbReference>
<feature type="compositionally biased region" description="Polar residues" evidence="3">
    <location>
        <begin position="453"/>
        <end position="476"/>
    </location>
</feature>
<evidence type="ECO:0000256" key="2">
    <source>
        <dbReference type="PROSITE-ProRule" id="PRU00290"/>
    </source>
</evidence>
<comment type="caution">
    <text evidence="6">The sequence shown here is derived from an EMBL/GenBank/DDBJ whole genome shotgun (WGS) entry which is preliminary data.</text>
</comment>
<feature type="region of interest" description="Disordered" evidence="3">
    <location>
        <begin position="452"/>
        <end position="476"/>
    </location>
</feature>
<feature type="compositionally biased region" description="Polar residues" evidence="3">
    <location>
        <begin position="24"/>
        <end position="35"/>
    </location>
</feature>
<feature type="compositionally biased region" description="Basic and acidic residues" evidence="3">
    <location>
        <begin position="995"/>
        <end position="1005"/>
    </location>
</feature>
<dbReference type="SMART" id="SM00355">
    <property type="entry name" value="ZnF_C2H2"/>
    <property type="match status" value="2"/>
</dbReference>
<keyword evidence="2" id="KW-0175">Coiled coil</keyword>
<dbReference type="Proteomes" id="UP000777482">
    <property type="component" value="Unassembled WGS sequence"/>
</dbReference>
<evidence type="ECO:0000313" key="7">
    <source>
        <dbReference type="Proteomes" id="UP000777482"/>
    </source>
</evidence>
<evidence type="ECO:0000259" key="5">
    <source>
        <dbReference type="PROSITE" id="PS50892"/>
    </source>
</evidence>
<dbReference type="PROSITE" id="PS50157">
    <property type="entry name" value="ZINC_FINGER_C2H2_2"/>
    <property type="match status" value="2"/>
</dbReference>
<protein>
    <submittedName>
        <fullName evidence="6">Uncharacterized protein</fullName>
    </submittedName>
</protein>
<dbReference type="Pfam" id="PF00957">
    <property type="entry name" value="Synaptobrevin"/>
    <property type="match status" value="1"/>
</dbReference>
<dbReference type="AlphaFoldDB" id="A0A9P7B4A5"/>
<keyword evidence="1" id="KW-0863">Zinc-finger</keyword>
<dbReference type="PANTHER" id="PTHR45701">
    <property type="entry name" value="SYNAPTOBREVIN FAMILY MEMBER"/>
    <property type="match status" value="1"/>
</dbReference>
<feature type="region of interest" description="Disordered" evidence="3">
    <location>
        <begin position="970"/>
        <end position="1014"/>
    </location>
</feature>
<proteinExistence type="predicted"/>
<dbReference type="InterPro" id="IPR042855">
    <property type="entry name" value="V_SNARE_CC"/>
</dbReference>
<dbReference type="EMBL" id="PUHQ01000065">
    <property type="protein sequence ID" value="KAG0658493.1"/>
    <property type="molecule type" value="Genomic_DNA"/>
</dbReference>
<dbReference type="SUPFAM" id="SSF57667">
    <property type="entry name" value="beta-beta-alpha zinc fingers"/>
    <property type="match status" value="1"/>
</dbReference>
<evidence type="ECO:0000259" key="4">
    <source>
        <dbReference type="PROSITE" id="PS50157"/>
    </source>
</evidence>
<dbReference type="PROSITE" id="PS50892">
    <property type="entry name" value="V_SNARE"/>
    <property type="match status" value="1"/>
</dbReference>
<keyword evidence="7" id="KW-1185">Reference proteome</keyword>
<dbReference type="PROSITE" id="PS00028">
    <property type="entry name" value="ZINC_FINGER_C2H2_1"/>
    <property type="match status" value="2"/>
</dbReference>
<feature type="region of interest" description="Disordered" evidence="3">
    <location>
        <begin position="704"/>
        <end position="795"/>
    </location>
</feature>
<dbReference type="InterPro" id="IPR001388">
    <property type="entry name" value="Synaptobrevin-like"/>
</dbReference>
<dbReference type="SUPFAM" id="SSF58038">
    <property type="entry name" value="SNARE fusion complex"/>
    <property type="match status" value="1"/>
</dbReference>
<name>A0A9P7B4A5_RHOMI</name>
<reference evidence="6 7" key="1">
    <citation type="submission" date="2020-11" db="EMBL/GenBank/DDBJ databases">
        <title>Kefir isolates.</title>
        <authorList>
            <person name="Marcisauskas S."/>
            <person name="Kim Y."/>
            <person name="Blasche S."/>
        </authorList>
    </citation>
    <scope>NUCLEOTIDE SEQUENCE [LARGE SCALE GENOMIC DNA]</scope>
    <source>
        <strain evidence="6 7">KR</strain>
    </source>
</reference>
<keyword evidence="1" id="KW-0479">Metal-binding</keyword>
<feature type="domain" description="C2H2-type" evidence="4">
    <location>
        <begin position="874"/>
        <end position="903"/>
    </location>
</feature>
<dbReference type="InterPro" id="IPR016444">
    <property type="entry name" value="Synaptobrevin/VAMP"/>
</dbReference>
<evidence type="ECO:0000313" key="6">
    <source>
        <dbReference type="EMBL" id="KAG0658493.1"/>
    </source>
</evidence>
<evidence type="ECO:0000256" key="3">
    <source>
        <dbReference type="SAM" id="MobiDB-lite"/>
    </source>
</evidence>
<dbReference type="GO" id="GO:0016192">
    <property type="term" value="P:vesicle-mediated transport"/>
    <property type="evidence" value="ECO:0007669"/>
    <property type="project" value="InterPro"/>
</dbReference>
<feature type="region of interest" description="Disordered" evidence="3">
    <location>
        <begin position="848"/>
        <end position="877"/>
    </location>
</feature>
<evidence type="ECO:0000256" key="1">
    <source>
        <dbReference type="PROSITE-ProRule" id="PRU00042"/>
    </source>
</evidence>
<feature type="region of interest" description="Disordered" evidence="3">
    <location>
        <begin position="393"/>
        <end position="424"/>
    </location>
</feature>
<dbReference type="Gene3D" id="1.20.5.110">
    <property type="match status" value="1"/>
</dbReference>
<dbReference type="PRINTS" id="PR00219">
    <property type="entry name" value="SYNAPTOBREVN"/>
</dbReference>
<keyword evidence="1" id="KW-0862">Zinc</keyword>
<feature type="domain" description="C2H2-type" evidence="4">
    <location>
        <begin position="904"/>
        <end position="927"/>
    </location>
</feature>
<feature type="region of interest" description="Disordered" evidence="3">
    <location>
        <begin position="1"/>
        <end position="71"/>
    </location>
</feature>
<feature type="compositionally biased region" description="Gly residues" evidence="3">
    <location>
        <begin position="50"/>
        <end position="65"/>
    </location>
</feature>